<evidence type="ECO:0000256" key="1">
    <source>
        <dbReference type="SAM" id="Coils"/>
    </source>
</evidence>
<evidence type="ECO:0000313" key="2">
    <source>
        <dbReference type="EMBL" id="KAF0736026.1"/>
    </source>
</evidence>
<proteinExistence type="predicted"/>
<protein>
    <submittedName>
        <fullName evidence="2">Uncharacterized protein</fullName>
    </submittedName>
</protein>
<keyword evidence="3" id="KW-1185">Reference proteome</keyword>
<dbReference type="VEuPathDB" id="FungiDB:AeMF1_020107"/>
<dbReference type="EMBL" id="VJMJ01000090">
    <property type="protein sequence ID" value="KAF0736026.1"/>
    <property type="molecule type" value="Genomic_DNA"/>
</dbReference>
<comment type="caution">
    <text evidence="2">The sequence shown here is derived from an EMBL/GenBank/DDBJ whole genome shotgun (WGS) entry which is preliminary data.</text>
</comment>
<dbReference type="AlphaFoldDB" id="A0A6G0X7S6"/>
<sequence>MWATLCQLLHTETPKPSLDKPDTVWKVPSEEMCPNMREDKNPKPNKRQRVYTNKAEVNQLQAQIAVLQEQLKKAQQSCEAKASKSAWAGAAVEQLKFRNKSMQENSQLHDAIRERDEYIQHLQKIILRQPQWKVYPELTGEESRSCLPADPIKRRSALSNIANWHLSRRDTAFIQAGVFGRTEYIQSAEVITLPNEQIIFRSVKRMEIPLNYLAVARPCWGAVSQPTDTNSDQNTVEESWERVDETLLYHHFERVFNPMARSLIQM</sequence>
<feature type="coiled-coil region" evidence="1">
    <location>
        <begin position="57"/>
        <end position="84"/>
    </location>
</feature>
<organism evidence="2 3">
    <name type="scientific">Aphanomyces euteiches</name>
    <dbReference type="NCBI Taxonomy" id="100861"/>
    <lineage>
        <taxon>Eukaryota</taxon>
        <taxon>Sar</taxon>
        <taxon>Stramenopiles</taxon>
        <taxon>Oomycota</taxon>
        <taxon>Saprolegniomycetes</taxon>
        <taxon>Saprolegniales</taxon>
        <taxon>Verrucalvaceae</taxon>
        <taxon>Aphanomyces</taxon>
    </lineage>
</organism>
<gene>
    <name evidence="2" type="ORF">Ae201684_007614</name>
</gene>
<dbReference type="Proteomes" id="UP000481153">
    <property type="component" value="Unassembled WGS sequence"/>
</dbReference>
<accession>A0A6G0X7S6</accession>
<keyword evidence="1" id="KW-0175">Coiled coil</keyword>
<reference evidence="2 3" key="1">
    <citation type="submission" date="2019-07" db="EMBL/GenBank/DDBJ databases">
        <title>Genomics analysis of Aphanomyces spp. identifies a new class of oomycete effector associated with host adaptation.</title>
        <authorList>
            <person name="Gaulin E."/>
        </authorList>
    </citation>
    <scope>NUCLEOTIDE SEQUENCE [LARGE SCALE GENOMIC DNA]</scope>
    <source>
        <strain evidence="2 3">ATCC 201684</strain>
    </source>
</reference>
<name>A0A6G0X7S6_9STRA</name>
<evidence type="ECO:0000313" key="3">
    <source>
        <dbReference type="Proteomes" id="UP000481153"/>
    </source>
</evidence>